<gene>
    <name evidence="3" type="ORF">Pmani_020490</name>
</gene>
<reference evidence="3" key="1">
    <citation type="submission" date="2023-11" db="EMBL/GenBank/DDBJ databases">
        <title>Genome assemblies of two species of porcelain crab, Petrolisthes cinctipes and Petrolisthes manimaculis (Anomura: Porcellanidae).</title>
        <authorList>
            <person name="Angst P."/>
        </authorList>
    </citation>
    <scope>NUCLEOTIDE SEQUENCE</scope>
    <source>
        <strain evidence="3">PB745_02</strain>
        <tissue evidence="3">Gill</tissue>
    </source>
</reference>
<accession>A0AAE1PII0</accession>
<dbReference type="Pfam" id="PF04194">
    <property type="entry name" value="PDCD2_C"/>
    <property type="match status" value="1"/>
</dbReference>
<feature type="domain" description="Programmed cell death protein 2 C-terminal" evidence="2">
    <location>
        <begin position="382"/>
        <end position="483"/>
    </location>
</feature>
<dbReference type="GO" id="GO:0005737">
    <property type="term" value="C:cytoplasm"/>
    <property type="evidence" value="ECO:0007669"/>
    <property type="project" value="InterPro"/>
</dbReference>
<name>A0AAE1PII0_9EUCA</name>
<sequence>MAWKPSLVLLGYIDEQISSKNQQSVGFTVSKVGGIPDWCVAGCEVPSCKRCGRKQSLVVQVYAPLDGGVHHRTLYLFTCVTQECWNRSHSWTCLRSQILDPSATKTTSRPPPSSSVSPYCSSGGGSGGSGWFEENDDWGGGGGNDNDGNGNTAPTNPYQHHRQHLSNTLLSSVPSTTTSTTPPQQQQQQHSLLDNASNRTGGTNLNNMNNPNTTSTITTTTTTTNVPPNTTPATIAHVTHSMDTKLSIIEDDANANEAVCGAVGMVGGCEGEGVEASAVIEGPEGDMIAVDTPEQPTTDIPALFQAAAEIDANADVTFMPFFLVSEVEPNEDTAFSEHERELLLSYTHTTGHDLRQEDMAVGGDGQGDGVYEKDIAIHGDVLIHKFKKRISRSPQQVLRYSREEGASPLWLCGVGSGEGSGRCQHCGGPLMFEMQLTPQLLLHLKVTGSPGSALEFGTVVVFTCAASCWSDTDTTRAETLVVQAEVI</sequence>
<evidence type="ECO:0000313" key="4">
    <source>
        <dbReference type="Proteomes" id="UP001292094"/>
    </source>
</evidence>
<evidence type="ECO:0000259" key="2">
    <source>
        <dbReference type="Pfam" id="PF04194"/>
    </source>
</evidence>
<evidence type="ECO:0000313" key="3">
    <source>
        <dbReference type="EMBL" id="KAK4307752.1"/>
    </source>
</evidence>
<dbReference type="InterPro" id="IPR007320">
    <property type="entry name" value="PDCD2_C"/>
</dbReference>
<dbReference type="EMBL" id="JAWZYT010001970">
    <property type="protein sequence ID" value="KAK4307752.1"/>
    <property type="molecule type" value="Genomic_DNA"/>
</dbReference>
<keyword evidence="4" id="KW-1185">Reference proteome</keyword>
<dbReference type="AlphaFoldDB" id="A0AAE1PII0"/>
<dbReference type="Proteomes" id="UP001292094">
    <property type="component" value="Unassembled WGS sequence"/>
</dbReference>
<organism evidence="3 4">
    <name type="scientific">Petrolisthes manimaculis</name>
    <dbReference type="NCBI Taxonomy" id="1843537"/>
    <lineage>
        <taxon>Eukaryota</taxon>
        <taxon>Metazoa</taxon>
        <taxon>Ecdysozoa</taxon>
        <taxon>Arthropoda</taxon>
        <taxon>Crustacea</taxon>
        <taxon>Multicrustacea</taxon>
        <taxon>Malacostraca</taxon>
        <taxon>Eumalacostraca</taxon>
        <taxon>Eucarida</taxon>
        <taxon>Decapoda</taxon>
        <taxon>Pleocyemata</taxon>
        <taxon>Anomura</taxon>
        <taxon>Galatheoidea</taxon>
        <taxon>Porcellanidae</taxon>
        <taxon>Petrolisthes</taxon>
    </lineage>
</organism>
<dbReference type="PANTHER" id="PTHR46421">
    <property type="entry name" value="PROGRAMMED CELL DEATH PROTEIN 2-LIKE"/>
    <property type="match status" value="1"/>
</dbReference>
<protein>
    <recommendedName>
        <fullName evidence="2">Programmed cell death protein 2 C-terminal domain-containing protein</fullName>
    </recommendedName>
</protein>
<evidence type="ECO:0000256" key="1">
    <source>
        <dbReference type="SAM" id="MobiDB-lite"/>
    </source>
</evidence>
<dbReference type="PANTHER" id="PTHR46421:SF1">
    <property type="entry name" value="PROGRAMMED CELL DEATH PROTEIN 2-LIKE"/>
    <property type="match status" value="1"/>
</dbReference>
<dbReference type="GO" id="GO:0006915">
    <property type="term" value="P:apoptotic process"/>
    <property type="evidence" value="ECO:0007669"/>
    <property type="project" value="TreeGrafter"/>
</dbReference>
<feature type="compositionally biased region" description="Low complexity" evidence="1">
    <location>
        <begin position="165"/>
        <end position="213"/>
    </location>
</feature>
<proteinExistence type="predicted"/>
<feature type="region of interest" description="Disordered" evidence="1">
    <location>
        <begin position="102"/>
        <end position="213"/>
    </location>
</feature>
<dbReference type="InterPro" id="IPR052815">
    <property type="entry name" value="PDCD2-like_regulator"/>
</dbReference>
<comment type="caution">
    <text evidence="3">The sequence shown here is derived from an EMBL/GenBank/DDBJ whole genome shotgun (WGS) entry which is preliminary data.</text>
</comment>